<comment type="similarity">
    <text evidence="9">Belongs to the SPACA4/bouncer family.</text>
</comment>
<feature type="domain" description="UPAR/Ly6" evidence="12">
    <location>
        <begin position="22"/>
        <end position="101"/>
    </location>
</feature>
<keyword evidence="14" id="KW-1185">Reference proteome</keyword>
<dbReference type="CDD" id="cd23597">
    <property type="entry name" value="TFP_LU_ECD_Bncr"/>
    <property type="match status" value="1"/>
</dbReference>
<keyword evidence="3" id="KW-0336">GPI-anchor</keyword>
<keyword evidence="8" id="KW-0449">Lipoprotein</keyword>
<comment type="caution">
    <text evidence="13">The sequence shown here is derived from an EMBL/GenBank/DDBJ whole genome shotgun (WGS) entry which is preliminary data.</text>
</comment>
<accession>A0AAD7WBZ4</accession>
<gene>
    <name evidence="13" type="ORF">AAFF_G00097140</name>
</gene>
<reference evidence="13" key="1">
    <citation type="journal article" date="2023" name="Science">
        <title>Genome structures resolve the early diversification of teleost fishes.</title>
        <authorList>
            <person name="Parey E."/>
            <person name="Louis A."/>
            <person name="Montfort J."/>
            <person name="Bouchez O."/>
            <person name="Roques C."/>
            <person name="Iampietro C."/>
            <person name="Lluch J."/>
            <person name="Castinel A."/>
            <person name="Donnadieu C."/>
            <person name="Desvignes T."/>
            <person name="Floi Bucao C."/>
            <person name="Jouanno E."/>
            <person name="Wen M."/>
            <person name="Mejri S."/>
            <person name="Dirks R."/>
            <person name="Jansen H."/>
            <person name="Henkel C."/>
            <person name="Chen W.J."/>
            <person name="Zahm M."/>
            <person name="Cabau C."/>
            <person name="Klopp C."/>
            <person name="Thompson A.W."/>
            <person name="Robinson-Rechavi M."/>
            <person name="Braasch I."/>
            <person name="Lecointre G."/>
            <person name="Bobe J."/>
            <person name="Postlethwait J.H."/>
            <person name="Berthelot C."/>
            <person name="Roest Crollius H."/>
            <person name="Guiguen Y."/>
        </authorList>
    </citation>
    <scope>NUCLEOTIDE SEQUENCE</scope>
    <source>
        <strain evidence="13">NC1722</strain>
    </source>
</reference>
<feature type="signal peptide" evidence="11">
    <location>
        <begin position="1"/>
        <end position="20"/>
    </location>
</feature>
<dbReference type="GO" id="GO:0098552">
    <property type="term" value="C:side of membrane"/>
    <property type="evidence" value="ECO:0007669"/>
    <property type="project" value="UniProtKB-KW"/>
</dbReference>
<dbReference type="InterPro" id="IPR046354">
    <property type="entry name" value="SPACA4/Bouncer"/>
</dbReference>
<feature type="transmembrane region" description="Helical" evidence="10">
    <location>
        <begin position="107"/>
        <end position="126"/>
    </location>
</feature>
<evidence type="ECO:0000256" key="10">
    <source>
        <dbReference type="SAM" id="Phobius"/>
    </source>
</evidence>
<dbReference type="GO" id="GO:0035036">
    <property type="term" value="P:sperm-egg recognition"/>
    <property type="evidence" value="ECO:0007669"/>
    <property type="project" value="TreeGrafter"/>
</dbReference>
<dbReference type="SUPFAM" id="SSF57302">
    <property type="entry name" value="Snake toxin-like"/>
    <property type="match status" value="1"/>
</dbReference>
<evidence type="ECO:0000256" key="1">
    <source>
        <dbReference type="ARBA" id="ARBA00004609"/>
    </source>
</evidence>
<keyword evidence="6" id="KW-1015">Disulfide bond</keyword>
<evidence type="ECO:0000256" key="7">
    <source>
        <dbReference type="ARBA" id="ARBA00023180"/>
    </source>
</evidence>
<evidence type="ECO:0000256" key="4">
    <source>
        <dbReference type="ARBA" id="ARBA00022729"/>
    </source>
</evidence>
<evidence type="ECO:0000256" key="2">
    <source>
        <dbReference type="ARBA" id="ARBA00022475"/>
    </source>
</evidence>
<dbReference type="InterPro" id="IPR016054">
    <property type="entry name" value="LY6_UPA_recep-like"/>
</dbReference>
<sequence>MYRAVCVVLCACLLLPALRCENLLCYYCPLQSNGKVCRPVLSECPPQELCSTARGRYGGRVVLSARGCLSKQECRLEHVISYKGTNITMSYSCCDWHYCNSGSRITVHSALFALAVATTIILPAWAR</sequence>
<evidence type="ECO:0000256" key="9">
    <source>
        <dbReference type="ARBA" id="ARBA00029446"/>
    </source>
</evidence>
<keyword evidence="2" id="KW-1003">Cell membrane</keyword>
<dbReference type="GO" id="GO:0005886">
    <property type="term" value="C:plasma membrane"/>
    <property type="evidence" value="ECO:0007669"/>
    <property type="project" value="UniProtKB-SubCell"/>
</dbReference>
<organism evidence="13 14">
    <name type="scientific">Aldrovandia affinis</name>
    <dbReference type="NCBI Taxonomy" id="143900"/>
    <lineage>
        <taxon>Eukaryota</taxon>
        <taxon>Metazoa</taxon>
        <taxon>Chordata</taxon>
        <taxon>Craniata</taxon>
        <taxon>Vertebrata</taxon>
        <taxon>Euteleostomi</taxon>
        <taxon>Actinopterygii</taxon>
        <taxon>Neopterygii</taxon>
        <taxon>Teleostei</taxon>
        <taxon>Notacanthiformes</taxon>
        <taxon>Halosauridae</taxon>
        <taxon>Aldrovandia</taxon>
    </lineage>
</organism>
<keyword evidence="10" id="KW-0812">Transmembrane</keyword>
<name>A0AAD7WBZ4_9TELE</name>
<keyword evidence="10" id="KW-1133">Transmembrane helix</keyword>
<evidence type="ECO:0000256" key="6">
    <source>
        <dbReference type="ARBA" id="ARBA00023157"/>
    </source>
</evidence>
<evidence type="ECO:0000256" key="5">
    <source>
        <dbReference type="ARBA" id="ARBA00023136"/>
    </source>
</evidence>
<evidence type="ECO:0000256" key="8">
    <source>
        <dbReference type="ARBA" id="ARBA00023288"/>
    </source>
</evidence>
<dbReference type="Proteomes" id="UP001221898">
    <property type="component" value="Unassembled WGS sequence"/>
</dbReference>
<proteinExistence type="inferred from homology"/>
<dbReference type="EMBL" id="JAINUG010000162">
    <property type="protein sequence ID" value="KAJ8391093.1"/>
    <property type="molecule type" value="Genomic_DNA"/>
</dbReference>
<keyword evidence="4 11" id="KW-0732">Signal</keyword>
<comment type="subcellular location">
    <subcellularLocation>
        <location evidence="1">Cell membrane</location>
        <topology evidence="1">Lipid-anchor</topology>
        <topology evidence="1">GPI-anchor</topology>
    </subcellularLocation>
</comment>
<dbReference type="PANTHER" id="PTHR47613:SF1">
    <property type="entry name" value="SPERM ACROSOME MEMBRANE-ASSOCIATED PROTEIN 4"/>
    <property type="match status" value="1"/>
</dbReference>
<protein>
    <recommendedName>
        <fullName evidence="12">UPAR/Ly6 domain-containing protein</fullName>
    </recommendedName>
</protein>
<evidence type="ECO:0000313" key="13">
    <source>
        <dbReference type="EMBL" id="KAJ8391093.1"/>
    </source>
</evidence>
<keyword evidence="7" id="KW-0325">Glycoprotein</keyword>
<dbReference type="InterPro" id="IPR045860">
    <property type="entry name" value="Snake_toxin-like_sf"/>
</dbReference>
<evidence type="ECO:0000313" key="14">
    <source>
        <dbReference type="Proteomes" id="UP001221898"/>
    </source>
</evidence>
<dbReference type="PANTHER" id="PTHR47613">
    <property type="entry name" value="SPERM ACROSOME MEMBRANE-ASSOCIATED PROTEIN 4"/>
    <property type="match status" value="1"/>
</dbReference>
<dbReference type="AlphaFoldDB" id="A0AAD7WBZ4"/>
<keyword evidence="5 10" id="KW-0472">Membrane</keyword>
<evidence type="ECO:0000256" key="11">
    <source>
        <dbReference type="SAM" id="SignalP"/>
    </source>
</evidence>
<evidence type="ECO:0000256" key="3">
    <source>
        <dbReference type="ARBA" id="ARBA00022622"/>
    </source>
</evidence>
<feature type="chain" id="PRO_5041926699" description="UPAR/Ly6 domain-containing protein" evidence="11">
    <location>
        <begin position="21"/>
        <end position="127"/>
    </location>
</feature>
<dbReference type="Pfam" id="PF00021">
    <property type="entry name" value="UPAR_LY6"/>
    <property type="match status" value="1"/>
</dbReference>
<dbReference type="Gene3D" id="2.10.60.10">
    <property type="entry name" value="CD59"/>
    <property type="match status" value="1"/>
</dbReference>
<evidence type="ECO:0000259" key="12">
    <source>
        <dbReference type="Pfam" id="PF00021"/>
    </source>
</evidence>